<evidence type="ECO:0000313" key="3">
    <source>
        <dbReference type="EMBL" id="KAK8949081.1"/>
    </source>
</evidence>
<dbReference type="PANTHER" id="PTHR36073:SF1">
    <property type="entry name" value="OS01G0962100 PROTEIN"/>
    <property type="match status" value="1"/>
</dbReference>
<feature type="coiled-coil region" evidence="1">
    <location>
        <begin position="29"/>
        <end position="63"/>
    </location>
</feature>
<reference evidence="3 4" key="1">
    <citation type="journal article" date="2022" name="Nat. Plants">
        <title>Genomes of leafy and leafless Platanthera orchids illuminate the evolution of mycoheterotrophy.</title>
        <authorList>
            <person name="Li M.H."/>
            <person name="Liu K.W."/>
            <person name="Li Z."/>
            <person name="Lu H.C."/>
            <person name="Ye Q.L."/>
            <person name="Zhang D."/>
            <person name="Wang J.Y."/>
            <person name="Li Y.F."/>
            <person name="Zhong Z.M."/>
            <person name="Liu X."/>
            <person name="Yu X."/>
            <person name="Liu D.K."/>
            <person name="Tu X.D."/>
            <person name="Liu B."/>
            <person name="Hao Y."/>
            <person name="Liao X.Y."/>
            <person name="Jiang Y.T."/>
            <person name="Sun W.H."/>
            <person name="Chen J."/>
            <person name="Chen Y.Q."/>
            <person name="Ai Y."/>
            <person name="Zhai J.W."/>
            <person name="Wu S.S."/>
            <person name="Zhou Z."/>
            <person name="Hsiao Y.Y."/>
            <person name="Wu W.L."/>
            <person name="Chen Y.Y."/>
            <person name="Lin Y.F."/>
            <person name="Hsu J.L."/>
            <person name="Li C.Y."/>
            <person name="Wang Z.W."/>
            <person name="Zhao X."/>
            <person name="Zhong W.Y."/>
            <person name="Ma X.K."/>
            <person name="Ma L."/>
            <person name="Huang J."/>
            <person name="Chen G.Z."/>
            <person name="Huang M.Z."/>
            <person name="Huang L."/>
            <person name="Peng D.H."/>
            <person name="Luo Y.B."/>
            <person name="Zou S.Q."/>
            <person name="Chen S.P."/>
            <person name="Lan S."/>
            <person name="Tsai W.C."/>
            <person name="Van de Peer Y."/>
            <person name="Liu Z.J."/>
        </authorList>
    </citation>
    <scope>NUCLEOTIDE SEQUENCE [LARGE SCALE GENOMIC DNA]</scope>
    <source>
        <strain evidence="3">Lor287</strain>
    </source>
</reference>
<keyword evidence="2" id="KW-0812">Transmembrane</keyword>
<dbReference type="AlphaFoldDB" id="A0AAP0GAZ3"/>
<protein>
    <submittedName>
        <fullName evidence="3">Uncharacterized protein</fullName>
    </submittedName>
</protein>
<gene>
    <name evidence="3" type="ORF">KSP39_PZI006125</name>
</gene>
<dbReference type="Proteomes" id="UP001418222">
    <property type="component" value="Unassembled WGS sequence"/>
</dbReference>
<keyword evidence="2" id="KW-1133">Transmembrane helix</keyword>
<keyword evidence="1" id="KW-0175">Coiled coil</keyword>
<feature type="transmembrane region" description="Helical" evidence="2">
    <location>
        <begin position="127"/>
        <end position="144"/>
    </location>
</feature>
<keyword evidence="2" id="KW-0472">Membrane</keyword>
<dbReference type="EMBL" id="JBBWWQ010000004">
    <property type="protein sequence ID" value="KAK8949081.1"/>
    <property type="molecule type" value="Genomic_DNA"/>
</dbReference>
<comment type="caution">
    <text evidence="3">The sequence shown here is derived from an EMBL/GenBank/DDBJ whole genome shotgun (WGS) entry which is preliminary data.</text>
</comment>
<feature type="transmembrane region" description="Helical" evidence="2">
    <location>
        <begin position="150"/>
        <end position="173"/>
    </location>
</feature>
<evidence type="ECO:0000256" key="1">
    <source>
        <dbReference type="SAM" id="Coils"/>
    </source>
</evidence>
<feature type="transmembrane region" description="Helical" evidence="2">
    <location>
        <begin position="180"/>
        <end position="198"/>
    </location>
</feature>
<proteinExistence type="predicted"/>
<feature type="transmembrane region" description="Helical" evidence="2">
    <location>
        <begin position="6"/>
        <end position="27"/>
    </location>
</feature>
<evidence type="ECO:0000313" key="4">
    <source>
        <dbReference type="Proteomes" id="UP001418222"/>
    </source>
</evidence>
<sequence length="219" mass="24275">MAIPGFFLDLCYKSMVWGLAIIGLPLYREIKLEQQLREMKARLESLACENKELGQCLQDLEALGKASSDDKTAGIIPWSGERREGGATLQDDVVIRRGQQRGGERREEKWLFPGLDEEHKAVAIRRSLFSVALSILVGLTIWEAEEEEPGIPFVAALLTVAGMSMGRVVNFFLPIKNKAASDAVVLLIINCFMLGALSRPALPRIAPRIARAWAQYVVP</sequence>
<accession>A0AAP0GAZ3</accession>
<organism evidence="3 4">
    <name type="scientific">Platanthera zijinensis</name>
    <dbReference type="NCBI Taxonomy" id="2320716"/>
    <lineage>
        <taxon>Eukaryota</taxon>
        <taxon>Viridiplantae</taxon>
        <taxon>Streptophyta</taxon>
        <taxon>Embryophyta</taxon>
        <taxon>Tracheophyta</taxon>
        <taxon>Spermatophyta</taxon>
        <taxon>Magnoliopsida</taxon>
        <taxon>Liliopsida</taxon>
        <taxon>Asparagales</taxon>
        <taxon>Orchidaceae</taxon>
        <taxon>Orchidoideae</taxon>
        <taxon>Orchideae</taxon>
        <taxon>Orchidinae</taxon>
        <taxon>Platanthera</taxon>
    </lineage>
</organism>
<dbReference type="PANTHER" id="PTHR36073">
    <property type="match status" value="1"/>
</dbReference>
<evidence type="ECO:0000256" key="2">
    <source>
        <dbReference type="SAM" id="Phobius"/>
    </source>
</evidence>
<name>A0AAP0GAZ3_9ASPA</name>
<keyword evidence="4" id="KW-1185">Reference proteome</keyword>